<accession>A0ABN3PWM9</accession>
<dbReference type="EMBL" id="BAAATD010000005">
    <property type="protein sequence ID" value="GAA2603202.1"/>
    <property type="molecule type" value="Genomic_DNA"/>
</dbReference>
<proteinExistence type="predicted"/>
<protein>
    <recommendedName>
        <fullName evidence="4">DNA-binding protein</fullName>
    </recommendedName>
</protein>
<evidence type="ECO:0008006" key="4">
    <source>
        <dbReference type="Google" id="ProtNLM"/>
    </source>
</evidence>
<evidence type="ECO:0000256" key="1">
    <source>
        <dbReference type="SAM" id="MobiDB-lite"/>
    </source>
</evidence>
<dbReference type="RefSeq" id="WP_344543207.1">
    <property type="nucleotide sequence ID" value="NZ_BAAATD010000005.1"/>
</dbReference>
<sequence>MSVFTDEDVHLCMPAPQPRMVRAARDYLTPRFASGVDAVLWEIIEHPLPDLDAIDAVNTASARTQSGAGDPPEPMAVAAALVVLGAARLDLDQTEARLLNTAQASGMDWQQIVAILGLTADQAEERYRQLKPRLDEPAADTPPPHISGRPSHRPRAAVRQHSLPQTSTCRRPSAGRPATWDDLEDEPWEPW</sequence>
<evidence type="ECO:0000313" key="3">
    <source>
        <dbReference type="Proteomes" id="UP001501509"/>
    </source>
</evidence>
<dbReference type="Proteomes" id="UP001501509">
    <property type="component" value="Unassembled WGS sequence"/>
</dbReference>
<feature type="compositionally biased region" description="Acidic residues" evidence="1">
    <location>
        <begin position="181"/>
        <end position="191"/>
    </location>
</feature>
<reference evidence="2 3" key="1">
    <citation type="journal article" date="2019" name="Int. J. Syst. Evol. Microbiol.">
        <title>The Global Catalogue of Microorganisms (GCM) 10K type strain sequencing project: providing services to taxonomists for standard genome sequencing and annotation.</title>
        <authorList>
            <consortium name="The Broad Institute Genomics Platform"/>
            <consortium name="The Broad Institute Genome Sequencing Center for Infectious Disease"/>
            <person name="Wu L."/>
            <person name="Ma J."/>
        </authorList>
    </citation>
    <scope>NUCLEOTIDE SEQUENCE [LARGE SCALE GENOMIC DNA]</scope>
    <source>
        <strain evidence="2 3">JCM 6833</strain>
    </source>
</reference>
<comment type="caution">
    <text evidence="2">The sequence shown here is derived from an EMBL/GenBank/DDBJ whole genome shotgun (WGS) entry which is preliminary data.</text>
</comment>
<evidence type="ECO:0000313" key="2">
    <source>
        <dbReference type="EMBL" id="GAA2603202.1"/>
    </source>
</evidence>
<name>A0ABN3PWM9_9ACTN</name>
<keyword evidence="3" id="KW-1185">Reference proteome</keyword>
<organism evidence="2 3">
    <name type="scientific">Actinomadura fulvescens</name>
    <dbReference type="NCBI Taxonomy" id="46160"/>
    <lineage>
        <taxon>Bacteria</taxon>
        <taxon>Bacillati</taxon>
        <taxon>Actinomycetota</taxon>
        <taxon>Actinomycetes</taxon>
        <taxon>Streptosporangiales</taxon>
        <taxon>Thermomonosporaceae</taxon>
        <taxon>Actinomadura</taxon>
    </lineage>
</organism>
<gene>
    <name evidence="2" type="ORF">GCM10010411_41550</name>
</gene>
<feature type="region of interest" description="Disordered" evidence="1">
    <location>
        <begin position="132"/>
        <end position="191"/>
    </location>
</feature>